<protein>
    <submittedName>
        <fullName evidence="7">Metal ABC transporter substrate-binding protein</fullName>
    </submittedName>
</protein>
<dbReference type="AlphaFoldDB" id="A0AAC8WD58"/>
<comment type="subcellular location">
    <subcellularLocation>
        <location evidence="1">Cell envelope</location>
    </subcellularLocation>
</comment>
<evidence type="ECO:0000256" key="3">
    <source>
        <dbReference type="ARBA" id="ARBA00022723"/>
    </source>
</evidence>
<accession>A0AAC8WD58</accession>
<dbReference type="PANTHER" id="PTHR42953:SF1">
    <property type="entry name" value="METAL-BINDING PROTEIN HI_0362-RELATED"/>
    <property type="match status" value="1"/>
</dbReference>
<dbReference type="EMBL" id="CP012920">
    <property type="protein sequence ID" value="ALJ32108.1"/>
    <property type="molecule type" value="Genomic_DNA"/>
</dbReference>
<dbReference type="InterPro" id="IPR006128">
    <property type="entry name" value="Lipoprotein_PsaA-like"/>
</dbReference>
<keyword evidence="3" id="KW-0479">Metal-binding</keyword>
<dbReference type="GO" id="GO:0046872">
    <property type="term" value="F:metal ion binding"/>
    <property type="evidence" value="ECO:0007669"/>
    <property type="project" value="UniProtKB-KW"/>
</dbReference>
<gene>
    <name evidence="7" type="ORF">APS55_03270</name>
</gene>
<dbReference type="Proteomes" id="UP000067203">
    <property type="component" value="Chromosome"/>
</dbReference>
<feature type="coiled-coil region" evidence="6">
    <location>
        <begin position="159"/>
        <end position="186"/>
    </location>
</feature>
<dbReference type="PROSITE" id="PS51257">
    <property type="entry name" value="PROKAR_LIPOPROTEIN"/>
    <property type="match status" value="1"/>
</dbReference>
<dbReference type="Gene3D" id="3.40.50.1980">
    <property type="entry name" value="Nitrogenase molybdenum iron protein domain"/>
    <property type="match status" value="2"/>
</dbReference>
<evidence type="ECO:0000256" key="5">
    <source>
        <dbReference type="RuleBase" id="RU003512"/>
    </source>
</evidence>
<evidence type="ECO:0000313" key="7">
    <source>
        <dbReference type="EMBL" id="ALJ32108.1"/>
    </source>
</evidence>
<keyword evidence="4" id="KW-0732">Signal</keyword>
<dbReference type="InterPro" id="IPR006127">
    <property type="entry name" value="ZnuA-like"/>
</dbReference>
<dbReference type="PANTHER" id="PTHR42953">
    <property type="entry name" value="HIGH-AFFINITY ZINC UPTAKE SYSTEM PROTEIN ZNUA-RELATED"/>
    <property type="match status" value="1"/>
</dbReference>
<evidence type="ECO:0000256" key="2">
    <source>
        <dbReference type="ARBA" id="ARBA00022448"/>
    </source>
</evidence>
<dbReference type="Pfam" id="PF01297">
    <property type="entry name" value="ZnuA"/>
    <property type="match status" value="1"/>
</dbReference>
<keyword evidence="2 5" id="KW-0813">Transport</keyword>
<sequence length="302" mass="34064">MWRHIMKKFKVVGLIAFISMFIVILAGCSSTKANDPKKSINVTSSVNFYGEVAKNVLGKYGKVTSIINNPNIDPHDFNPSSSDAKNVYKANLVIYNGLGYDSWAQKLTSSNNDVDSINVGSLMGKKTGDNPHIWYNVATMEKLANTLADKFAKLQPKHKKEFEANAKAYITKLKFLNTQLDDIKKNKMSKPVAVSEPVFDYSLENMGYKVSDTSFEEATEKDNDPSPKSIRSLQEDIKNHKLSFFVVNKQVNSKTVNNLVKLAKENNLPIVYVTETKPSNEPNYISWMQNQYKEIQTIQKSK</sequence>
<dbReference type="GO" id="GO:0030001">
    <property type="term" value="P:metal ion transport"/>
    <property type="evidence" value="ECO:0007669"/>
    <property type="project" value="InterPro"/>
</dbReference>
<evidence type="ECO:0000313" key="8">
    <source>
        <dbReference type="Proteomes" id="UP000067203"/>
    </source>
</evidence>
<evidence type="ECO:0000256" key="6">
    <source>
        <dbReference type="SAM" id="Coils"/>
    </source>
</evidence>
<organism evidence="7 8">
    <name type="scientific">Apilactobacillus kunkeei</name>
    <dbReference type="NCBI Taxonomy" id="148814"/>
    <lineage>
        <taxon>Bacteria</taxon>
        <taxon>Bacillati</taxon>
        <taxon>Bacillota</taxon>
        <taxon>Bacilli</taxon>
        <taxon>Lactobacillales</taxon>
        <taxon>Lactobacillaceae</taxon>
        <taxon>Apilactobacillus</taxon>
    </lineage>
</organism>
<dbReference type="InterPro" id="IPR050492">
    <property type="entry name" value="Bact_metal-bind_prot9"/>
</dbReference>
<dbReference type="SUPFAM" id="SSF53807">
    <property type="entry name" value="Helical backbone' metal receptor"/>
    <property type="match status" value="1"/>
</dbReference>
<dbReference type="GO" id="GO:0007155">
    <property type="term" value="P:cell adhesion"/>
    <property type="evidence" value="ECO:0007669"/>
    <property type="project" value="InterPro"/>
</dbReference>
<evidence type="ECO:0000256" key="4">
    <source>
        <dbReference type="ARBA" id="ARBA00022729"/>
    </source>
</evidence>
<comment type="similarity">
    <text evidence="5">Belongs to the bacterial solute-binding protein 9 family.</text>
</comment>
<evidence type="ECO:0000256" key="1">
    <source>
        <dbReference type="ARBA" id="ARBA00004196"/>
    </source>
</evidence>
<reference evidence="7 8" key="2">
    <citation type="journal article" date="2016" name="PeerJ">
        <title>Genome sequencing and analysis of the first complete genome of Lactobacillus kunkeei strain MP2, an Apis mellifera gut isolate.</title>
        <authorList>
            <person name="Asenjo F."/>
            <person name="Olmos A."/>
            <person name="Henriquez-Piskulich P."/>
            <person name="Polanco V."/>
            <person name="Aldea P."/>
            <person name="Ugalde J.A."/>
            <person name="Trombert A.N."/>
        </authorList>
    </citation>
    <scope>NUCLEOTIDE SEQUENCE [LARGE SCALE GENOMIC DNA]</scope>
    <source>
        <strain evidence="7 8">MP2</strain>
    </source>
</reference>
<dbReference type="KEGG" id="lku:APS55_03270"/>
<dbReference type="PRINTS" id="PR00690">
    <property type="entry name" value="ADHESNFAMILY"/>
</dbReference>
<proteinExistence type="inferred from homology"/>
<reference evidence="8" key="1">
    <citation type="submission" date="2015-10" db="EMBL/GenBank/DDBJ databases">
        <title>Bioinformatic analysis of the first complete genome sequence of Lactobacillus kunkeei strain MP2, an Apis mellifera gut isolate.</title>
        <authorList>
            <person name="Asenjo F."/>
            <person name="Olmos A."/>
            <person name="Henriquez-Piskulich P."/>
            <person name="Aldea P."/>
            <person name="Ugalde J.A."/>
            <person name="Trombert A.N."/>
        </authorList>
    </citation>
    <scope>NUCLEOTIDE SEQUENCE [LARGE SCALE GENOMIC DNA]</scope>
    <source>
        <strain evidence="8">MP2</strain>
    </source>
</reference>
<name>A0AAC8WD58_9LACO</name>
<dbReference type="GO" id="GO:0030313">
    <property type="term" value="C:cell envelope"/>
    <property type="evidence" value="ECO:0007669"/>
    <property type="project" value="UniProtKB-SubCell"/>
</dbReference>
<keyword evidence="6" id="KW-0175">Coiled coil</keyword>